<evidence type="ECO:0000313" key="4">
    <source>
        <dbReference type="Proteomes" id="UP000198341"/>
    </source>
</evidence>
<dbReference type="GeneID" id="19011680"/>
<dbReference type="KEGG" id="bpg:Bathy14g01100"/>
<gene>
    <name evidence="3" type="ordered locus">Bathy14g01100</name>
</gene>
<feature type="compositionally biased region" description="Basic and acidic residues" evidence="1">
    <location>
        <begin position="18"/>
        <end position="30"/>
    </location>
</feature>
<keyword evidence="2" id="KW-0472">Membrane</keyword>
<dbReference type="RefSeq" id="XP_007509279.1">
    <property type="nucleotide sequence ID" value="XM_007509217.1"/>
</dbReference>
<dbReference type="Proteomes" id="UP000198341">
    <property type="component" value="Chromosome 14"/>
</dbReference>
<dbReference type="AlphaFoldDB" id="K8ENV3"/>
<reference evidence="3 4" key="1">
    <citation type="submission" date="2011-10" db="EMBL/GenBank/DDBJ databases">
        <authorList>
            <person name="Genoscope - CEA"/>
        </authorList>
    </citation>
    <scope>NUCLEOTIDE SEQUENCE [LARGE SCALE GENOMIC DNA]</scope>
    <source>
        <strain evidence="3 4">RCC 1105</strain>
    </source>
</reference>
<protein>
    <submittedName>
        <fullName evidence="3">Uncharacterized protein</fullName>
    </submittedName>
</protein>
<feature type="compositionally biased region" description="Acidic residues" evidence="1">
    <location>
        <begin position="123"/>
        <end position="135"/>
    </location>
</feature>
<evidence type="ECO:0000313" key="3">
    <source>
        <dbReference type="EMBL" id="CCO19736.1"/>
    </source>
</evidence>
<feature type="transmembrane region" description="Helical" evidence="2">
    <location>
        <begin position="180"/>
        <end position="198"/>
    </location>
</feature>
<name>K8ENV3_9CHLO</name>
<accession>K8ENV3</accession>
<evidence type="ECO:0000256" key="2">
    <source>
        <dbReference type="SAM" id="Phobius"/>
    </source>
</evidence>
<keyword evidence="2" id="KW-1133">Transmembrane helix</keyword>
<proteinExistence type="predicted"/>
<feature type="region of interest" description="Disordered" evidence="1">
    <location>
        <begin position="1"/>
        <end position="30"/>
    </location>
</feature>
<organism evidence="3 4">
    <name type="scientific">Bathycoccus prasinos</name>
    <dbReference type="NCBI Taxonomy" id="41875"/>
    <lineage>
        <taxon>Eukaryota</taxon>
        <taxon>Viridiplantae</taxon>
        <taxon>Chlorophyta</taxon>
        <taxon>Mamiellophyceae</taxon>
        <taxon>Mamiellales</taxon>
        <taxon>Bathycoccaceae</taxon>
        <taxon>Bathycoccus</taxon>
    </lineage>
</organism>
<feature type="region of interest" description="Disordered" evidence="1">
    <location>
        <begin position="111"/>
        <end position="152"/>
    </location>
</feature>
<keyword evidence="4" id="KW-1185">Reference proteome</keyword>
<sequence>MVRHNHDANARLSSEAQSELKREESDDNARNKADLANALAEEKDCVTRYRKLVRRKMELLALKQSHAAAKREESDNARINADLANAFAEEKDCCKRLIELQDRKNELLFKEANVPLEQQEPSPDSDDFDVEEEVGSTDRNSQTNDDNTTKTTRKFNALEKRLDLLEEDVMDLQMNNDKMVLAYAAAVPFVLTFAMYCLRHFASSMSRD</sequence>
<dbReference type="EMBL" id="FO082265">
    <property type="protein sequence ID" value="CCO19736.1"/>
    <property type="molecule type" value="Genomic_DNA"/>
</dbReference>
<evidence type="ECO:0000256" key="1">
    <source>
        <dbReference type="SAM" id="MobiDB-lite"/>
    </source>
</evidence>
<keyword evidence="2" id="KW-0812">Transmembrane</keyword>